<sequence>MKSKTNVVFTLAAAALLGVFGYRSLAKQTQPIEVNAVTCTQEHIRSVGDAMQRSVLSAQCAKAAQH</sequence>
<reference evidence="1 2" key="1">
    <citation type="submission" date="2019-10" db="EMBL/GenBank/DDBJ databases">
        <title>Two novel species isolated from a subtropical stream in China.</title>
        <authorList>
            <person name="Lu H."/>
        </authorList>
    </citation>
    <scope>NUCLEOTIDE SEQUENCE [LARGE SCALE GENOMIC DNA]</scope>
    <source>
        <strain evidence="1 2">FT29W</strain>
    </source>
</reference>
<gene>
    <name evidence="1" type="ORF">GEV02_13725</name>
</gene>
<keyword evidence="2" id="KW-1185">Reference proteome</keyword>
<accession>A0A6A7N2Z3</accession>
<dbReference type="EMBL" id="WHUG01000004">
    <property type="protein sequence ID" value="MQA39208.1"/>
    <property type="molecule type" value="Genomic_DNA"/>
</dbReference>
<evidence type="ECO:0000313" key="2">
    <source>
        <dbReference type="Proteomes" id="UP000440498"/>
    </source>
</evidence>
<protein>
    <submittedName>
        <fullName evidence="1">Entry exclusion lipoprotein TrbK</fullName>
    </submittedName>
</protein>
<evidence type="ECO:0000313" key="1">
    <source>
        <dbReference type="EMBL" id="MQA39208.1"/>
    </source>
</evidence>
<name>A0A6A7N2Z3_9BURK</name>
<dbReference type="AlphaFoldDB" id="A0A6A7N2Z3"/>
<dbReference type="RefSeq" id="WP_152838475.1">
    <property type="nucleotide sequence ID" value="NZ_WHUG01000004.1"/>
</dbReference>
<dbReference type="Proteomes" id="UP000440498">
    <property type="component" value="Unassembled WGS sequence"/>
</dbReference>
<keyword evidence="1" id="KW-0449">Lipoprotein</keyword>
<comment type="caution">
    <text evidence="1">The sequence shown here is derived from an EMBL/GenBank/DDBJ whole genome shotgun (WGS) entry which is preliminary data.</text>
</comment>
<proteinExistence type="predicted"/>
<organism evidence="1 2">
    <name type="scientific">Rugamonas aquatica</name>
    <dbReference type="NCBI Taxonomy" id="2743357"/>
    <lineage>
        <taxon>Bacteria</taxon>
        <taxon>Pseudomonadati</taxon>
        <taxon>Pseudomonadota</taxon>
        <taxon>Betaproteobacteria</taxon>
        <taxon>Burkholderiales</taxon>
        <taxon>Oxalobacteraceae</taxon>
        <taxon>Telluria group</taxon>
        <taxon>Rugamonas</taxon>
    </lineage>
</organism>